<proteinExistence type="predicted"/>
<evidence type="ECO:0000256" key="1">
    <source>
        <dbReference type="ARBA" id="ARBA00022527"/>
    </source>
</evidence>
<dbReference type="GO" id="GO:0004674">
    <property type="term" value="F:protein serine/threonine kinase activity"/>
    <property type="evidence" value="ECO:0007669"/>
    <property type="project" value="UniProtKB-KW"/>
</dbReference>
<evidence type="ECO:0000256" key="3">
    <source>
        <dbReference type="SAM" id="MobiDB-lite"/>
    </source>
</evidence>
<dbReference type="Gene3D" id="3.40.50.2300">
    <property type="match status" value="1"/>
</dbReference>
<dbReference type="SUPFAM" id="SSF55874">
    <property type="entry name" value="ATPase domain of HSP90 chaperone/DNA topoisomerase II/histidine kinase"/>
    <property type="match status" value="1"/>
</dbReference>
<dbReference type="Gene3D" id="3.30.565.10">
    <property type="entry name" value="Histidine kinase-like ATPase, C-terminal domain"/>
    <property type="match status" value="1"/>
</dbReference>
<dbReference type="STRING" id="1045774.SAMN05421872_11041"/>
<dbReference type="SUPFAM" id="SSF52172">
    <property type="entry name" value="CheY-like"/>
    <property type="match status" value="1"/>
</dbReference>
<name>A0A1G6WS25_9ACTN</name>
<protein>
    <submittedName>
        <fullName evidence="5">Histidine kinase-like ATPase domain-containing protein</fullName>
    </submittedName>
</protein>
<dbReference type="InterPro" id="IPR058245">
    <property type="entry name" value="NreC/VraR/RcsB-like_REC"/>
</dbReference>
<keyword evidence="5" id="KW-0418">Kinase</keyword>
<feature type="region of interest" description="Disordered" evidence="3">
    <location>
        <begin position="201"/>
        <end position="220"/>
    </location>
</feature>
<dbReference type="PANTHER" id="PTHR35526:SF3">
    <property type="entry name" value="ANTI-SIGMA-F FACTOR RSBW"/>
    <property type="match status" value="1"/>
</dbReference>
<dbReference type="Pfam" id="PF13581">
    <property type="entry name" value="HATPase_c_2"/>
    <property type="match status" value="1"/>
</dbReference>
<evidence type="ECO:0000256" key="2">
    <source>
        <dbReference type="PROSITE-ProRule" id="PRU00169"/>
    </source>
</evidence>
<dbReference type="CDD" id="cd17535">
    <property type="entry name" value="REC_NarL-like"/>
    <property type="match status" value="1"/>
</dbReference>
<keyword evidence="1" id="KW-0723">Serine/threonine-protein kinase</keyword>
<evidence type="ECO:0000259" key="4">
    <source>
        <dbReference type="PROSITE" id="PS50110"/>
    </source>
</evidence>
<evidence type="ECO:0000313" key="6">
    <source>
        <dbReference type="Proteomes" id="UP000199034"/>
    </source>
</evidence>
<dbReference type="SMART" id="SM00448">
    <property type="entry name" value="REC"/>
    <property type="match status" value="1"/>
</dbReference>
<keyword evidence="2" id="KW-0597">Phosphoprotein</keyword>
<dbReference type="PROSITE" id="PS50110">
    <property type="entry name" value="RESPONSE_REGULATORY"/>
    <property type="match status" value="1"/>
</dbReference>
<feature type="domain" description="Response regulatory" evidence="4">
    <location>
        <begin position="12"/>
        <end position="126"/>
    </location>
</feature>
<feature type="modified residue" description="4-aspartylphosphate" evidence="2">
    <location>
        <position position="63"/>
    </location>
</feature>
<gene>
    <name evidence="5" type="ORF">SAMN05421872_11041</name>
</gene>
<accession>A0A1G6WS25</accession>
<dbReference type="Proteomes" id="UP000199034">
    <property type="component" value="Unassembled WGS sequence"/>
</dbReference>
<dbReference type="PANTHER" id="PTHR35526">
    <property type="entry name" value="ANTI-SIGMA-F FACTOR RSBW-RELATED"/>
    <property type="match status" value="1"/>
</dbReference>
<dbReference type="InterPro" id="IPR003594">
    <property type="entry name" value="HATPase_dom"/>
</dbReference>
<dbReference type="InterPro" id="IPR001789">
    <property type="entry name" value="Sig_transdc_resp-reg_receiver"/>
</dbReference>
<dbReference type="Pfam" id="PF00072">
    <property type="entry name" value="Response_reg"/>
    <property type="match status" value="1"/>
</dbReference>
<dbReference type="EMBL" id="FMZM01000010">
    <property type="protein sequence ID" value="SDD68678.1"/>
    <property type="molecule type" value="Genomic_DNA"/>
</dbReference>
<keyword evidence="6" id="KW-1185">Reference proteome</keyword>
<dbReference type="GO" id="GO:0000160">
    <property type="term" value="P:phosphorelay signal transduction system"/>
    <property type="evidence" value="ECO:0007669"/>
    <property type="project" value="InterPro"/>
</dbReference>
<keyword evidence="5" id="KW-0808">Transferase</keyword>
<reference evidence="6" key="1">
    <citation type="submission" date="2016-10" db="EMBL/GenBank/DDBJ databases">
        <authorList>
            <person name="Varghese N."/>
            <person name="Submissions S."/>
        </authorList>
    </citation>
    <scope>NUCLEOTIDE SEQUENCE [LARGE SCALE GENOMIC DNA]</scope>
    <source>
        <strain evidence="6">CGMCC 4.6858</strain>
    </source>
</reference>
<dbReference type="CDD" id="cd16936">
    <property type="entry name" value="HATPase_RsbW-like"/>
    <property type="match status" value="1"/>
</dbReference>
<dbReference type="AlphaFoldDB" id="A0A1G6WS25"/>
<sequence length="257" mass="27781">MTDDAEVEIPIRVLLVDDAVDVRRLVRTALRFRGGFELSGEASTAAQAVELVTALQPDVVVLDLGLPDLAGRDVLTQVREAAPATKVVVFSGADPDDRSWYEERAAGYVLKNDDLDYLVDLLVSVVRPQRAVAVLDLTQDLGSVREARSLVRRTLAQWDLAHLDDEASLVVSELATNALNHARSSYQVRIYHNPSTIRIEVRDGGAGTPEPQSASPTREGGRGLLLVSALSVSWGLEQTREGKVVWAELAHGVAASA</sequence>
<organism evidence="5 6">
    <name type="scientific">Nocardioides lianchengensis</name>
    <dbReference type="NCBI Taxonomy" id="1045774"/>
    <lineage>
        <taxon>Bacteria</taxon>
        <taxon>Bacillati</taxon>
        <taxon>Actinomycetota</taxon>
        <taxon>Actinomycetes</taxon>
        <taxon>Propionibacteriales</taxon>
        <taxon>Nocardioidaceae</taxon>
        <taxon>Nocardioides</taxon>
    </lineage>
</organism>
<dbReference type="InterPro" id="IPR050267">
    <property type="entry name" value="Anti-sigma-factor_SerPK"/>
</dbReference>
<evidence type="ECO:0000313" key="5">
    <source>
        <dbReference type="EMBL" id="SDD68678.1"/>
    </source>
</evidence>
<dbReference type="InterPro" id="IPR036890">
    <property type="entry name" value="HATPase_C_sf"/>
</dbReference>
<dbReference type="OrthoDB" id="3867457at2"/>
<dbReference type="InterPro" id="IPR011006">
    <property type="entry name" value="CheY-like_superfamily"/>
</dbReference>